<proteinExistence type="predicted"/>
<dbReference type="AlphaFoldDB" id="A0A177TYC9"/>
<feature type="compositionally biased region" description="Pro residues" evidence="1">
    <location>
        <begin position="92"/>
        <end position="110"/>
    </location>
</feature>
<dbReference type="Proteomes" id="UP000077521">
    <property type="component" value="Unassembled WGS sequence"/>
</dbReference>
<feature type="compositionally biased region" description="Low complexity" evidence="1">
    <location>
        <begin position="62"/>
        <end position="86"/>
    </location>
</feature>
<dbReference type="EMBL" id="LWDF02000183">
    <property type="protein sequence ID" value="KAE8254666.1"/>
    <property type="molecule type" value="Genomic_DNA"/>
</dbReference>
<evidence type="ECO:0000313" key="3">
    <source>
        <dbReference type="Proteomes" id="UP000077521"/>
    </source>
</evidence>
<gene>
    <name evidence="2" type="ORF">A4X13_0g3322</name>
</gene>
<evidence type="ECO:0000256" key="1">
    <source>
        <dbReference type="SAM" id="MobiDB-lite"/>
    </source>
</evidence>
<comment type="caution">
    <text evidence="2">The sequence shown here is derived from an EMBL/GenBank/DDBJ whole genome shotgun (WGS) entry which is preliminary data.</text>
</comment>
<feature type="compositionally biased region" description="Polar residues" evidence="1">
    <location>
        <begin position="161"/>
        <end position="173"/>
    </location>
</feature>
<protein>
    <submittedName>
        <fullName evidence="2">Uncharacterized protein</fullName>
    </submittedName>
</protein>
<feature type="compositionally biased region" description="Low complexity" evidence="1">
    <location>
        <begin position="143"/>
        <end position="154"/>
    </location>
</feature>
<organism evidence="2 3">
    <name type="scientific">Tilletia indica</name>
    <dbReference type="NCBI Taxonomy" id="43049"/>
    <lineage>
        <taxon>Eukaryota</taxon>
        <taxon>Fungi</taxon>
        <taxon>Dikarya</taxon>
        <taxon>Basidiomycota</taxon>
        <taxon>Ustilaginomycotina</taxon>
        <taxon>Exobasidiomycetes</taxon>
        <taxon>Tilletiales</taxon>
        <taxon>Tilletiaceae</taxon>
        <taxon>Tilletia</taxon>
    </lineage>
</organism>
<reference evidence="2" key="2">
    <citation type="journal article" date="2019" name="IMA Fungus">
        <title>Genome sequencing and comparison of five Tilletia species to identify candidate genes for the detection of regulated species infecting wheat.</title>
        <authorList>
            <person name="Nguyen H.D.T."/>
            <person name="Sultana T."/>
            <person name="Kesanakurti P."/>
            <person name="Hambleton S."/>
        </authorList>
    </citation>
    <scope>NUCLEOTIDE SEQUENCE</scope>
    <source>
        <strain evidence="2">DAOMC 236416</strain>
    </source>
</reference>
<accession>A0A177TYC9</accession>
<name>A0A177TYC9_9BASI</name>
<sequence length="325" mass="36353">MIGNREQVSEIWFRLSTFHYGASHSLRKTITFSFYLLSDRYHMEKSAGINHHQLQAPHEDFPQTPAPAYTEAPPTFPSSSRQPSSSTRKKPIPSPPQHKPLPIPYQPPTPAMSSAYPPQELYPNPHTTRSGQHDYTQAYNNDYTYTSTQQTPTPAIDDSYTAANNQDTSSSSAEEPATGPTKGVGVPQSYNAFISFPLLSPWYPSTTNIRPNDYYDPKVSGPRSYPPPLATRGLTESRLMQIQHFACSIRADSQRNKGLLCCGLGVLLGGLGCVLIDNKCVGNTPLRDKVNRWAFENVNPRLEHEGVDVRFAYQKGQLRAYFKDQ</sequence>
<feature type="region of interest" description="Disordered" evidence="1">
    <location>
        <begin position="57"/>
        <end position="184"/>
    </location>
</feature>
<reference evidence="2" key="1">
    <citation type="submission" date="2016-04" db="EMBL/GenBank/DDBJ databases">
        <authorList>
            <person name="Nguyen H.D."/>
            <person name="Samba Siva P."/>
            <person name="Cullis J."/>
            <person name="Levesque C.A."/>
            <person name="Hambleton S."/>
        </authorList>
    </citation>
    <scope>NUCLEOTIDE SEQUENCE</scope>
    <source>
        <strain evidence="2">DAOMC 236416</strain>
    </source>
</reference>
<feature type="compositionally biased region" description="Polar residues" evidence="1">
    <location>
        <begin position="125"/>
        <end position="142"/>
    </location>
</feature>
<keyword evidence="3" id="KW-1185">Reference proteome</keyword>
<evidence type="ECO:0000313" key="2">
    <source>
        <dbReference type="EMBL" id="KAE8254666.1"/>
    </source>
</evidence>